<evidence type="ECO:0000256" key="7">
    <source>
        <dbReference type="ARBA" id="ARBA00023136"/>
    </source>
</evidence>
<keyword evidence="4" id="KW-1003">Cell membrane</keyword>
<dbReference type="PANTHER" id="PTHR43297:SF2">
    <property type="entry name" value="DIPEPTIDE TRANSPORT ATP-BINDING PROTEIN DPPD"/>
    <property type="match status" value="1"/>
</dbReference>
<evidence type="ECO:0000256" key="4">
    <source>
        <dbReference type="ARBA" id="ARBA00022475"/>
    </source>
</evidence>
<dbReference type="Gene3D" id="3.40.50.300">
    <property type="entry name" value="P-loop containing nucleotide triphosphate hydrolases"/>
    <property type="match status" value="1"/>
</dbReference>
<dbReference type="EMBL" id="JAVAMP010000008">
    <property type="protein sequence ID" value="MDP5275541.1"/>
    <property type="molecule type" value="Genomic_DNA"/>
</dbReference>
<dbReference type="InterPro" id="IPR050388">
    <property type="entry name" value="ABC_Ni/Peptide_Import"/>
</dbReference>
<proteinExistence type="inferred from homology"/>
<evidence type="ECO:0000256" key="2">
    <source>
        <dbReference type="ARBA" id="ARBA00005417"/>
    </source>
</evidence>
<dbReference type="InterPro" id="IPR027417">
    <property type="entry name" value="P-loop_NTPase"/>
</dbReference>
<evidence type="ECO:0000313" key="10">
    <source>
        <dbReference type="Proteomes" id="UP001231941"/>
    </source>
</evidence>
<comment type="subcellular location">
    <subcellularLocation>
        <location evidence="1">Cell membrane</location>
        <topology evidence="1">Peripheral membrane protein</topology>
    </subcellularLocation>
</comment>
<keyword evidence="10" id="KW-1185">Reference proteome</keyword>
<dbReference type="PANTHER" id="PTHR43297">
    <property type="entry name" value="OLIGOPEPTIDE TRANSPORT ATP-BINDING PROTEIN APPD"/>
    <property type="match status" value="1"/>
</dbReference>
<evidence type="ECO:0000256" key="6">
    <source>
        <dbReference type="ARBA" id="ARBA00022840"/>
    </source>
</evidence>
<dbReference type="InterPro" id="IPR017871">
    <property type="entry name" value="ABC_transporter-like_CS"/>
</dbReference>
<accession>A0ABT9J1P7</accession>
<keyword evidence="5" id="KW-0547">Nucleotide-binding</keyword>
<reference evidence="9 10" key="1">
    <citation type="submission" date="2023-08" db="EMBL/GenBank/DDBJ databases">
        <authorList>
            <person name="Park J.-S."/>
        </authorList>
    </citation>
    <scope>NUCLEOTIDE SEQUENCE [LARGE SCALE GENOMIC DNA]</scope>
    <source>
        <strain evidence="9 10">2205SS18-9</strain>
    </source>
</reference>
<dbReference type="NCBIfam" id="TIGR01727">
    <property type="entry name" value="oligo_HPY"/>
    <property type="match status" value="1"/>
</dbReference>
<evidence type="ECO:0000313" key="9">
    <source>
        <dbReference type="EMBL" id="MDP5275541.1"/>
    </source>
</evidence>
<keyword evidence="7" id="KW-0472">Membrane</keyword>
<organism evidence="9 10">
    <name type="scientific">Chengkuizengella axinellae</name>
    <dbReference type="NCBI Taxonomy" id="3064388"/>
    <lineage>
        <taxon>Bacteria</taxon>
        <taxon>Bacillati</taxon>
        <taxon>Bacillota</taxon>
        <taxon>Bacilli</taxon>
        <taxon>Bacillales</taxon>
        <taxon>Paenibacillaceae</taxon>
        <taxon>Chengkuizengella</taxon>
    </lineage>
</organism>
<evidence type="ECO:0000256" key="5">
    <source>
        <dbReference type="ARBA" id="ARBA00022741"/>
    </source>
</evidence>
<dbReference type="InterPro" id="IPR013563">
    <property type="entry name" value="Oligopep_ABC_C"/>
</dbReference>
<dbReference type="RefSeq" id="WP_305992847.1">
    <property type="nucleotide sequence ID" value="NZ_JAVAMP010000008.1"/>
</dbReference>
<dbReference type="CDD" id="cd03257">
    <property type="entry name" value="ABC_NikE_OppD_transporters"/>
    <property type="match status" value="1"/>
</dbReference>
<dbReference type="SUPFAM" id="SSF52540">
    <property type="entry name" value="P-loop containing nucleoside triphosphate hydrolases"/>
    <property type="match status" value="1"/>
</dbReference>
<keyword evidence="3" id="KW-0813">Transport</keyword>
<feature type="domain" description="ABC transporter" evidence="8">
    <location>
        <begin position="5"/>
        <end position="256"/>
    </location>
</feature>
<dbReference type="PROSITE" id="PS00211">
    <property type="entry name" value="ABC_TRANSPORTER_1"/>
    <property type="match status" value="1"/>
</dbReference>
<evidence type="ECO:0000259" key="8">
    <source>
        <dbReference type="PROSITE" id="PS50893"/>
    </source>
</evidence>
<gene>
    <name evidence="9" type="ORF">Q5Y73_15635</name>
</gene>
<dbReference type="PROSITE" id="PS50893">
    <property type="entry name" value="ABC_TRANSPORTER_2"/>
    <property type="match status" value="1"/>
</dbReference>
<dbReference type="InterPro" id="IPR003439">
    <property type="entry name" value="ABC_transporter-like_ATP-bd"/>
</dbReference>
<keyword evidence="6 9" id="KW-0067">ATP-binding</keyword>
<evidence type="ECO:0000256" key="1">
    <source>
        <dbReference type="ARBA" id="ARBA00004202"/>
    </source>
</evidence>
<protein>
    <submittedName>
        <fullName evidence="9">ABC transporter ATP-binding protein</fullName>
    </submittedName>
</protein>
<comment type="similarity">
    <text evidence="2">Belongs to the ABC transporter superfamily.</text>
</comment>
<comment type="caution">
    <text evidence="9">The sequence shown here is derived from an EMBL/GenBank/DDBJ whole genome shotgun (WGS) entry which is preliminary data.</text>
</comment>
<evidence type="ECO:0000256" key="3">
    <source>
        <dbReference type="ARBA" id="ARBA00022448"/>
    </source>
</evidence>
<dbReference type="SMART" id="SM00382">
    <property type="entry name" value="AAA"/>
    <property type="match status" value="1"/>
</dbReference>
<dbReference type="GO" id="GO:0005524">
    <property type="term" value="F:ATP binding"/>
    <property type="evidence" value="ECO:0007669"/>
    <property type="project" value="UniProtKB-KW"/>
</dbReference>
<sequence length="338" mass="37209">MSKLLEIKDLYFSFDTFQGEVEAIRGINFEVNKGEVVALVGESGSGKSVTSQAIIGLNPMPPGRYKQGSINFDNKDLTSISEKEFQKIRGAEVSMIFQDPMTSLNPTMKIGTQITESLIKHQGMSKSEAKQRAIEMLGLVGIPNPDKLIYSYPHQFSGGMRQRVMIAIALACNPKLLIADEPTTALDVTIQAQIIELMKGLQDKLHTSIILITHDLGVVANIAQRVVIMYAGKIVEQGTLNEIFYESRHPYTWGLLESVPRLDSKEHGRLASIPGTPPQLIDPPKGCPFAERCEFAMKACIEEFPEETTLSSSHKVSCWLEDPAAPTVERPVQSGGHV</sequence>
<name>A0ABT9J1P7_9BACL</name>
<dbReference type="InterPro" id="IPR003593">
    <property type="entry name" value="AAA+_ATPase"/>
</dbReference>
<dbReference type="Pfam" id="PF00005">
    <property type="entry name" value="ABC_tran"/>
    <property type="match status" value="1"/>
</dbReference>
<dbReference type="Proteomes" id="UP001231941">
    <property type="component" value="Unassembled WGS sequence"/>
</dbReference>
<dbReference type="Pfam" id="PF08352">
    <property type="entry name" value="oligo_HPY"/>
    <property type="match status" value="1"/>
</dbReference>